<reference evidence="4 5" key="1">
    <citation type="journal article" date="2018" name="Science">
        <title>The opium poppy genome and morphinan production.</title>
        <authorList>
            <person name="Guo L."/>
            <person name="Winzer T."/>
            <person name="Yang X."/>
            <person name="Li Y."/>
            <person name="Ning Z."/>
            <person name="He Z."/>
            <person name="Teodor R."/>
            <person name="Lu Y."/>
            <person name="Bowser T.A."/>
            <person name="Graham I.A."/>
            <person name="Ye K."/>
        </authorList>
    </citation>
    <scope>NUCLEOTIDE SEQUENCE [LARGE SCALE GENOMIC DNA]</scope>
    <source>
        <strain evidence="5">cv. HN1</strain>
        <tissue evidence="4">Leaves</tissue>
    </source>
</reference>
<dbReference type="GO" id="GO:0008408">
    <property type="term" value="F:3'-5' exonuclease activity"/>
    <property type="evidence" value="ECO:0007669"/>
    <property type="project" value="InterPro"/>
</dbReference>
<evidence type="ECO:0000313" key="5">
    <source>
        <dbReference type="Proteomes" id="UP000316621"/>
    </source>
</evidence>
<accession>A0A4Y7JKI9</accession>
<dbReference type="OMA" id="NISKSNW"/>
<dbReference type="PANTHER" id="PTHR13620:SF59">
    <property type="entry name" value="POLYNUCLEOTIDYL TRANSFERASE, RIBONUCLEASE H-LIKE SUPERFAMILY PROTEIN"/>
    <property type="match status" value="1"/>
</dbReference>
<dbReference type="InterPro" id="IPR012337">
    <property type="entry name" value="RNaseH-like_sf"/>
</dbReference>
<protein>
    <recommendedName>
        <fullName evidence="3">3'-5' exonuclease domain-containing protein</fullName>
    </recommendedName>
</protein>
<dbReference type="InterPro" id="IPR051132">
    <property type="entry name" value="3-5_Exonuclease_domain"/>
</dbReference>
<dbReference type="GO" id="GO:0003676">
    <property type="term" value="F:nucleic acid binding"/>
    <property type="evidence" value="ECO:0007669"/>
    <property type="project" value="InterPro"/>
</dbReference>
<dbReference type="SUPFAM" id="SSF53098">
    <property type="entry name" value="Ribonuclease H-like"/>
    <property type="match status" value="1"/>
</dbReference>
<dbReference type="GO" id="GO:0005737">
    <property type="term" value="C:cytoplasm"/>
    <property type="evidence" value="ECO:0007669"/>
    <property type="project" value="TreeGrafter"/>
</dbReference>
<dbReference type="SMART" id="SM00474">
    <property type="entry name" value="35EXOc"/>
    <property type="match status" value="1"/>
</dbReference>
<dbReference type="STRING" id="3469.A0A4Y7JKI9"/>
<dbReference type="GO" id="GO:0006139">
    <property type="term" value="P:nucleobase-containing compound metabolic process"/>
    <property type="evidence" value="ECO:0007669"/>
    <property type="project" value="InterPro"/>
</dbReference>
<keyword evidence="1" id="KW-0540">Nuclease</keyword>
<dbReference type="PANTHER" id="PTHR13620">
    <property type="entry name" value="3-5 EXONUCLEASE"/>
    <property type="match status" value="1"/>
</dbReference>
<proteinExistence type="predicted"/>
<keyword evidence="2" id="KW-0378">Hydrolase</keyword>
<keyword evidence="5" id="KW-1185">Reference proteome</keyword>
<dbReference type="GO" id="GO:0005634">
    <property type="term" value="C:nucleus"/>
    <property type="evidence" value="ECO:0007669"/>
    <property type="project" value="TreeGrafter"/>
</dbReference>
<dbReference type="Gene3D" id="3.30.420.10">
    <property type="entry name" value="Ribonuclease H-like superfamily/Ribonuclease H"/>
    <property type="match status" value="1"/>
</dbReference>
<dbReference type="Gramene" id="RZC60491">
    <property type="protein sequence ID" value="RZC60491"/>
    <property type="gene ID" value="C5167_022238"/>
</dbReference>
<evidence type="ECO:0000256" key="2">
    <source>
        <dbReference type="ARBA" id="ARBA00022801"/>
    </source>
</evidence>
<dbReference type="Pfam" id="PF01612">
    <property type="entry name" value="DNA_pol_A_exo1"/>
    <property type="match status" value="1"/>
</dbReference>
<dbReference type="AlphaFoldDB" id="A0A4Y7JKI9"/>
<dbReference type="Proteomes" id="UP000316621">
    <property type="component" value="Chromosome 5"/>
</dbReference>
<sequence length="244" mass="28039">MSIYHLYGSSYTYSAEDEEDDDYHVDRQQQGHIHTSEVQARRTGCRIFNVNFFGRSIITTVTSKPREIKRWIDSSLYYERYQYHNRTLVVGLGVQWLPPYRGSVDPAETLQLCVGTRSLIIQLSHTPYVPRILRRFLGDEKITFVGIWNHMDEKKLLMSEHQLYVTNLVNLSNIGTSGNDSSRGSMENLVRVFLGFSGVAKDPVVGRSNWKAKNLSHNQVQYACVDAHVSAEIGKKLEAWNYKC</sequence>
<gene>
    <name evidence="4" type="ORF">C5167_022238</name>
</gene>
<organism evidence="4 5">
    <name type="scientific">Papaver somniferum</name>
    <name type="common">Opium poppy</name>
    <dbReference type="NCBI Taxonomy" id="3469"/>
    <lineage>
        <taxon>Eukaryota</taxon>
        <taxon>Viridiplantae</taxon>
        <taxon>Streptophyta</taxon>
        <taxon>Embryophyta</taxon>
        <taxon>Tracheophyta</taxon>
        <taxon>Spermatophyta</taxon>
        <taxon>Magnoliopsida</taxon>
        <taxon>Ranunculales</taxon>
        <taxon>Papaveraceae</taxon>
        <taxon>Papaveroideae</taxon>
        <taxon>Papaver</taxon>
    </lineage>
</organism>
<dbReference type="CDD" id="cd06141">
    <property type="entry name" value="WRN_exo"/>
    <property type="match status" value="1"/>
</dbReference>
<dbReference type="EMBL" id="CM010719">
    <property type="protein sequence ID" value="RZC60491.1"/>
    <property type="molecule type" value="Genomic_DNA"/>
</dbReference>
<dbReference type="InterPro" id="IPR036397">
    <property type="entry name" value="RNaseH_sf"/>
</dbReference>
<dbReference type="InterPro" id="IPR002562">
    <property type="entry name" value="3'-5'_exonuclease_dom"/>
</dbReference>
<dbReference type="OrthoDB" id="10261556at2759"/>
<evidence type="ECO:0000256" key="1">
    <source>
        <dbReference type="ARBA" id="ARBA00022722"/>
    </source>
</evidence>
<name>A0A4Y7JKI9_PAPSO</name>
<evidence type="ECO:0000259" key="3">
    <source>
        <dbReference type="SMART" id="SM00474"/>
    </source>
</evidence>
<evidence type="ECO:0000313" key="4">
    <source>
        <dbReference type="EMBL" id="RZC60491.1"/>
    </source>
</evidence>
<feature type="domain" description="3'-5' exonuclease" evidence="3">
    <location>
        <begin position="65"/>
        <end position="242"/>
    </location>
</feature>